<dbReference type="AlphaFoldDB" id="A0A540V8K7"/>
<evidence type="ECO:0000256" key="1">
    <source>
        <dbReference type="ARBA" id="ARBA00022553"/>
    </source>
</evidence>
<feature type="domain" description="Response regulatory" evidence="3">
    <location>
        <begin position="297"/>
        <end position="410"/>
    </location>
</feature>
<dbReference type="Gene3D" id="3.40.50.2300">
    <property type="match status" value="1"/>
</dbReference>
<dbReference type="Pfam" id="PF08281">
    <property type="entry name" value="Sigma70_r4_2"/>
    <property type="match status" value="1"/>
</dbReference>
<keyword evidence="5" id="KW-1185">Reference proteome</keyword>
<dbReference type="OrthoDB" id="157773at2"/>
<dbReference type="Pfam" id="PF00072">
    <property type="entry name" value="Response_reg"/>
    <property type="match status" value="1"/>
</dbReference>
<dbReference type="PANTHER" id="PTHR44591:SF3">
    <property type="entry name" value="RESPONSE REGULATORY DOMAIN-CONTAINING PROTEIN"/>
    <property type="match status" value="1"/>
</dbReference>
<feature type="modified residue" description="4-aspartylphosphate" evidence="2">
    <location>
        <position position="346"/>
    </location>
</feature>
<dbReference type="SUPFAM" id="SSF52172">
    <property type="entry name" value="CheY-like"/>
    <property type="match status" value="1"/>
</dbReference>
<dbReference type="InterPro" id="IPR050595">
    <property type="entry name" value="Bact_response_regulator"/>
</dbReference>
<dbReference type="GO" id="GO:0006352">
    <property type="term" value="P:DNA-templated transcription initiation"/>
    <property type="evidence" value="ECO:0007669"/>
    <property type="project" value="InterPro"/>
</dbReference>
<evidence type="ECO:0000313" key="4">
    <source>
        <dbReference type="EMBL" id="TQE93035.1"/>
    </source>
</evidence>
<organism evidence="4 5">
    <name type="scientific">Litorilinea aerophila</name>
    <dbReference type="NCBI Taxonomy" id="1204385"/>
    <lineage>
        <taxon>Bacteria</taxon>
        <taxon>Bacillati</taxon>
        <taxon>Chloroflexota</taxon>
        <taxon>Caldilineae</taxon>
        <taxon>Caldilineales</taxon>
        <taxon>Caldilineaceae</taxon>
        <taxon>Litorilinea</taxon>
    </lineage>
</organism>
<dbReference type="SMART" id="SM00448">
    <property type="entry name" value="REC"/>
    <property type="match status" value="1"/>
</dbReference>
<dbReference type="GO" id="GO:0016987">
    <property type="term" value="F:sigma factor activity"/>
    <property type="evidence" value="ECO:0007669"/>
    <property type="project" value="InterPro"/>
</dbReference>
<reference evidence="4 5" key="1">
    <citation type="submission" date="2019-06" db="EMBL/GenBank/DDBJ databases">
        <title>Genome sequence of Litorilinea aerophila BAA-2444.</title>
        <authorList>
            <person name="Maclea K.S."/>
            <person name="Maurais E.G."/>
            <person name="Iannazzi L.C."/>
        </authorList>
    </citation>
    <scope>NUCLEOTIDE SEQUENCE [LARGE SCALE GENOMIC DNA]</scope>
    <source>
        <strain evidence="4 5">ATCC BAA-2444</strain>
    </source>
</reference>
<dbReference type="EMBL" id="VIGC01000056">
    <property type="protein sequence ID" value="TQE93035.1"/>
    <property type="molecule type" value="Genomic_DNA"/>
</dbReference>
<dbReference type="PROSITE" id="PS50110">
    <property type="entry name" value="RESPONSE_REGULATORY"/>
    <property type="match status" value="1"/>
</dbReference>
<dbReference type="SUPFAM" id="SSF88659">
    <property type="entry name" value="Sigma3 and sigma4 domains of RNA polymerase sigma factors"/>
    <property type="match status" value="1"/>
</dbReference>
<comment type="caution">
    <text evidence="4">The sequence shown here is derived from an EMBL/GenBank/DDBJ whole genome shotgun (WGS) entry which is preliminary data.</text>
</comment>
<name>A0A540V8K7_9CHLR</name>
<keyword evidence="1 2" id="KW-0597">Phosphoprotein</keyword>
<dbReference type="GO" id="GO:0000160">
    <property type="term" value="P:phosphorelay signal transduction system"/>
    <property type="evidence" value="ECO:0007669"/>
    <property type="project" value="InterPro"/>
</dbReference>
<dbReference type="InterPro" id="IPR013249">
    <property type="entry name" value="RNA_pol_sigma70_r4_t2"/>
</dbReference>
<dbReference type="PANTHER" id="PTHR44591">
    <property type="entry name" value="STRESS RESPONSE REGULATOR PROTEIN 1"/>
    <property type="match status" value="1"/>
</dbReference>
<dbReference type="Proteomes" id="UP000317371">
    <property type="component" value="Unassembled WGS sequence"/>
</dbReference>
<dbReference type="InterPro" id="IPR001789">
    <property type="entry name" value="Sig_transdc_resp-reg_receiver"/>
</dbReference>
<evidence type="ECO:0000256" key="2">
    <source>
        <dbReference type="PROSITE-ProRule" id="PRU00169"/>
    </source>
</evidence>
<dbReference type="InterPro" id="IPR013324">
    <property type="entry name" value="RNA_pol_sigma_r3/r4-like"/>
</dbReference>
<gene>
    <name evidence="4" type="ORF">FKZ61_23160</name>
</gene>
<dbReference type="InParanoid" id="A0A540V8K7"/>
<dbReference type="GO" id="GO:0003677">
    <property type="term" value="F:DNA binding"/>
    <property type="evidence" value="ECO:0007669"/>
    <property type="project" value="InterPro"/>
</dbReference>
<proteinExistence type="predicted"/>
<dbReference type="Gene3D" id="1.10.10.10">
    <property type="entry name" value="Winged helix-like DNA-binding domain superfamily/Winged helix DNA-binding domain"/>
    <property type="match status" value="1"/>
</dbReference>
<evidence type="ECO:0000259" key="3">
    <source>
        <dbReference type="PROSITE" id="PS50110"/>
    </source>
</evidence>
<accession>A0A540V8K7</accession>
<protein>
    <submittedName>
        <fullName evidence="4">Response regulator</fullName>
    </submittedName>
</protein>
<sequence>MPITKGRKMSPEAPERSMPPVAFVDELKQVLAHLNDFGYLQQHALAARLAATTDPPEPAAGIRLRRAVLRAIESMSPGADVGFRSPHARTYNLLQLHYVEGFTVQEAARELGISERQAYRDIRRGEDSLAVLLEPIFLGSGDVETGPELGAAQLSAPSREIERLNTQSRPVDLHGLLRQAQRSVEKLAALHGTAIVVTAPPHTTTEFLTVPELAQQLLISVLSQIVQTDSPRLEIALEKAHHELHIALRYTPTLDERSGFNLVTAQLADQLGWKIYRHEEPDGQQAVILVLPGSDPTVLVIDDNEGLVELLKRYLRGYAYRVIGATSAQEGLQRAQEIQCDGIVLDVMMPQMDGWKVLQVLRSDAKTSRIPIIICSVINDPELAYSLGASLMLPKPVRRDDVLRALRELGISR</sequence>
<dbReference type="InterPro" id="IPR036388">
    <property type="entry name" value="WH-like_DNA-bd_sf"/>
</dbReference>
<evidence type="ECO:0000313" key="5">
    <source>
        <dbReference type="Proteomes" id="UP000317371"/>
    </source>
</evidence>
<dbReference type="InterPro" id="IPR011006">
    <property type="entry name" value="CheY-like_superfamily"/>
</dbReference>